<dbReference type="SUPFAM" id="SSF48371">
    <property type="entry name" value="ARM repeat"/>
    <property type="match status" value="1"/>
</dbReference>
<dbReference type="InterPro" id="IPR052464">
    <property type="entry name" value="Synovial_Prolif_Regulator"/>
</dbReference>
<gene>
    <name evidence="5" type="primary">Saal1</name>
    <name evidence="5" type="ORF">AVEN_227663_1</name>
</gene>
<dbReference type="GO" id="GO:0005634">
    <property type="term" value="C:nucleus"/>
    <property type="evidence" value="ECO:0007669"/>
    <property type="project" value="UniProtKB-SubCell"/>
</dbReference>
<dbReference type="Proteomes" id="UP000499080">
    <property type="component" value="Unassembled WGS sequence"/>
</dbReference>
<organism evidence="5 6">
    <name type="scientific">Araneus ventricosus</name>
    <name type="common">Orbweaver spider</name>
    <name type="synonym">Epeira ventricosa</name>
    <dbReference type="NCBI Taxonomy" id="182803"/>
    <lineage>
        <taxon>Eukaryota</taxon>
        <taxon>Metazoa</taxon>
        <taxon>Ecdysozoa</taxon>
        <taxon>Arthropoda</taxon>
        <taxon>Chelicerata</taxon>
        <taxon>Arachnida</taxon>
        <taxon>Araneae</taxon>
        <taxon>Araneomorphae</taxon>
        <taxon>Entelegynae</taxon>
        <taxon>Araneoidea</taxon>
        <taxon>Araneidae</taxon>
        <taxon>Araneus</taxon>
    </lineage>
</organism>
<dbReference type="OrthoDB" id="2156856at2759"/>
<evidence type="ECO:0000313" key="6">
    <source>
        <dbReference type="Proteomes" id="UP000499080"/>
    </source>
</evidence>
<evidence type="ECO:0000256" key="1">
    <source>
        <dbReference type="ARBA" id="ARBA00004123"/>
    </source>
</evidence>
<feature type="region of interest" description="Disordered" evidence="4">
    <location>
        <begin position="1"/>
        <end position="22"/>
    </location>
</feature>
<name>A0A4Y2HVI8_ARAVE</name>
<comment type="subcellular location">
    <subcellularLocation>
        <location evidence="1">Nucleus</location>
    </subcellularLocation>
</comment>
<dbReference type="PANTHER" id="PTHR23424">
    <property type="entry name" value="SERUM AMYLOID A"/>
    <property type="match status" value="1"/>
</dbReference>
<dbReference type="InterPro" id="IPR011989">
    <property type="entry name" value="ARM-like"/>
</dbReference>
<comment type="caution">
    <text evidence="5">The sequence shown here is derived from an EMBL/GenBank/DDBJ whole genome shotgun (WGS) entry which is preliminary data.</text>
</comment>
<reference evidence="5 6" key="1">
    <citation type="journal article" date="2019" name="Sci. Rep.">
        <title>Orb-weaving spider Araneus ventricosus genome elucidates the spidroin gene catalogue.</title>
        <authorList>
            <person name="Kono N."/>
            <person name="Nakamura H."/>
            <person name="Ohtoshi R."/>
            <person name="Moran D.A.P."/>
            <person name="Shinohara A."/>
            <person name="Yoshida Y."/>
            <person name="Fujiwara M."/>
            <person name="Mori M."/>
            <person name="Tomita M."/>
            <person name="Arakawa K."/>
        </authorList>
    </citation>
    <scope>NUCLEOTIDE SEQUENCE [LARGE SCALE GENOMIC DNA]</scope>
</reference>
<keyword evidence="6" id="KW-1185">Reference proteome</keyword>
<evidence type="ECO:0000313" key="5">
    <source>
        <dbReference type="EMBL" id="GBM69497.1"/>
    </source>
</evidence>
<proteinExistence type="inferred from homology"/>
<accession>A0A4Y2HVI8</accession>
<keyword evidence="2" id="KW-0539">Nucleus</keyword>
<dbReference type="Gene3D" id="1.25.10.10">
    <property type="entry name" value="Leucine-rich Repeat Variant"/>
    <property type="match status" value="1"/>
</dbReference>
<evidence type="ECO:0000256" key="3">
    <source>
        <dbReference type="ARBA" id="ARBA00038401"/>
    </source>
</evidence>
<dbReference type="InterPro" id="IPR016024">
    <property type="entry name" value="ARM-type_fold"/>
</dbReference>
<dbReference type="AlphaFoldDB" id="A0A4Y2HVI8"/>
<sequence length="454" mass="51840">MSLNSDRNPSPPPELLGNEDLLPDRIGDSVYSKQWLYKTLMKILQWCENPESFENKKNVTADTSLSANNDNEEKSADNTEKDIIELDSKIEEDACMLWDMSANKEVAEFLDASRAPAIFLDIIDKTRSPRLVEIVVGILGNLSSFDSTCQSISNNNGLICSLLSLSGTSDTPTLLQVFRVILCGVSNENTQNIWFEAFEGNPFFMENMKFIFENSLSSTVIKGAFQLLYSILNENAKYCKMWGQPSHIKAIIEAGKQSLKLHENLDNFFCVLNALCQYTPNIEVLVQNWMELSSLFDLYFLSLDEEDALPDRLRITAVFSCFDTYNTLLNYENMQCEQVVIEPGVLEIINKIAHSVSALILDIRKHNMEVLDLQNPQRDHPPRKFLRRIVERDGTQYITMMTEYEFNQWTVLSEIIIDTAKTLLKYTEKESEKDVLEDILNSEVIKENIGVLII</sequence>
<dbReference type="PANTHER" id="PTHR23424:SF23">
    <property type="entry name" value="PROTEIN SAAL1"/>
    <property type="match status" value="1"/>
</dbReference>
<comment type="similarity">
    <text evidence="3">Belongs to the SAAL1 family.</text>
</comment>
<dbReference type="EMBL" id="BGPR01002198">
    <property type="protein sequence ID" value="GBM69497.1"/>
    <property type="molecule type" value="Genomic_DNA"/>
</dbReference>
<evidence type="ECO:0000256" key="2">
    <source>
        <dbReference type="ARBA" id="ARBA00023242"/>
    </source>
</evidence>
<evidence type="ECO:0000256" key="4">
    <source>
        <dbReference type="SAM" id="MobiDB-lite"/>
    </source>
</evidence>
<protein>
    <submittedName>
        <fullName evidence="5">Protein SAAL1</fullName>
    </submittedName>
</protein>